<name>A0A368K5V6_9HYPH</name>
<sequence>MVWQQRPTVPASDQAKLAGSCRRTLSQFPVVYRKLSQAQRSDTLRYISHVLLMSREIAAMARKMIICIDANWISSILANYLVGGFGA</sequence>
<gene>
    <name evidence="1" type="ORF">DUT91_04595</name>
</gene>
<evidence type="ECO:0000313" key="2">
    <source>
        <dbReference type="Proteomes" id="UP000253420"/>
    </source>
</evidence>
<protein>
    <submittedName>
        <fullName evidence="1">Uncharacterized protein</fullName>
    </submittedName>
</protein>
<reference evidence="1 2" key="1">
    <citation type="submission" date="2018-07" db="EMBL/GenBank/DDBJ databases">
        <title>The draft genome of Phyllobacterium salinisoli.</title>
        <authorList>
            <person name="Liu L."/>
            <person name="Li L."/>
            <person name="Zhang X."/>
            <person name="Liang L."/>
        </authorList>
    </citation>
    <scope>NUCLEOTIDE SEQUENCE [LARGE SCALE GENOMIC DNA]</scope>
    <source>
        <strain evidence="1 2">LLAN61</strain>
    </source>
</reference>
<dbReference type="EMBL" id="QOZG01000002">
    <property type="protein sequence ID" value="RCS24749.1"/>
    <property type="molecule type" value="Genomic_DNA"/>
</dbReference>
<proteinExistence type="predicted"/>
<evidence type="ECO:0000313" key="1">
    <source>
        <dbReference type="EMBL" id="RCS24749.1"/>
    </source>
</evidence>
<comment type="caution">
    <text evidence="1">The sequence shown here is derived from an EMBL/GenBank/DDBJ whole genome shotgun (WGS) entry which is preliminary data.</text>
</comment>
<dbReference type="AlphaFoldDB" id="A0A368K5V6"/>
<keyword evidence="2" id="KW-1185">Reference proteome</keyword>
<organism evidence="1 2">
    <name type="scientific">Phyllobacterium salinisoli</name>
    <dbReference type="NCBI Taxonomy" id="1899321"/>
    <lineage>
        <taxon>Bacteria</taxon>
        <taxon>Pseudomonadati</taxon>
        <taxon>Pseudomonadota</taxon>
        <taxon>Alphaproteobacteria</taxon>
        <taxon>Hyphomicrobiales</taxon>
        <taxon>Phyllobacteriaceae</taxon>
        <taxon>Phyllobacterium</taxon>
    </lineage>
</organism>
<accession>A0A368K5V6</accession>
<dbReference type="Proteomes" id="UP000253420">
    <property type="component" value="Unassembled WGS sequence"/>
</dbReference>